<dbReference type="GO" id="GO:0004565">
    <property type="term" value="F:beta-galactosidase activity"/>
    <property type="evidence" value="ECO:0007669"/>
    <property type="project" value="UniProtKB-EC"/>
</dbReference>
<evidence type="ECO:0000256" key="3">
    <source>
        <dbReference type="ARBA" id="ARBA00012756"/>
    </source>
</evidence>
<dbReference type="Proteomes" id="UP000184188">
    <property type="component" value="Unassembled WGS sequence"/>
</dbReference>
<dbReference type="InterPro" id="IPR001944">
    <property type="entry name" value="Glycoside_Hdrlase_35"/>
</dbReference>
<dbReference type="Gene3D" id="2.102.20.10">
    <property type="entry name" value="Beta-galactosidase, domain 2"/>
    <property type="match status" value="1"/>
</dbReference>
<feature type="signal peptide" evidence="9">
    <location>
        <begin position="1"/>
        <end position="23"/>
    </location>
</feature>
<comment type="similarity">
    <text evidence="2 8">Belongs to the glycosyl hydrolase 35 family.</text>
</comment>
<dbReference type="OrthoDB" id="1657402at2759"/>
<reference evidence="12" key="1">
    <citation type="journal article" date="2017" name="Genome Biol.">
        <title>Comparative genomics reveals high biological diversity and specific adaptations in the industrially and medically important fungal genus Aspergillus.</title>
        <authorList>
            <person name="de Vries R.P."/>
            <person name="Riley R."/>
            <person name="Wiebenga A."/>
            <person name="Aguilar-Osorio G."/>
            <person name="Amillis S."/>
            <person name="Uchima C.A."/>
            <person name="Anderluh G."/>
            <person name="Asadollahi M."/>
            <person name="Askin M."/>
            <person name="Barry K."/>
            <person name="Battaglia E."/>
            <person name="Bayram O."/>
            <person name="Benocci T."/>
            <person name="Braus-Stromeyer S.A."/>
            <person name="Caldana C."/>
            <person name="Canovas D."/>
            <person name="Cerqueira G.C."/>
            <person name="Chen F."/>
            <person name="Chen W."/>
            <person name="Choi C."/>
            <person name="Clum A."/>
            <person name="Dos Santos R.A."/>
            <person name="Damasio A.R."/>
            <person name="Diallinas G."/>
            <person name="Emri T."/>
            <person name="Fekete E."/>
            <person name="Flipphi M."/>
            <person name="Freyberg S."/>
            <person name="Gallo A."/>
            <person name="Gournas C."/>
            <person name="Habgood R."/>
            <person name="Hainaut M."/>
            <person name="Harispe M.L."/>
            <person name="Henrissat B."/>
            <person name="Hilden K.S."/>
            <person name="Hope R."/>
            <person name="Hossain A."/>
            <person name="Karabika E."/>
            <person name="Karaffa L."/>
            <person name="Karanyi Z."/>
            <person name="Krasevec N."/>
            <person name="Kuo A."/>
            <person name="Kusch H."/>
            <person name="LaButti K."/>
            <person name="Lagendijk E.L."/>
            <person name="Lapidus A."/>
            <person name="Levasseur A."/>
            <person name="Lindquist E."/>
            <person name="Lipzen A."/>
            <person name="Logrieco A.F."/>
            <person name="MacCabe A."/>
            <person name="Maekelae M.R."/>
            <person name="Malavazi I."/>
            <person name="Melin P."/>
            <person name="Meyer V."/>
            <person name="Mielnichuk N."/>
            <person name="Miskei M."/>
            <person name="Molnar A.P."/>
            <person name="Mule G."/>
            <person name="Ngan C.Y."/>
            <person name="Orejas M."/>
            <person name="Orosz E."/>
            <person name="Ouedraogo J.P."/>
            <person name="Overkamp K.M."/>
            <person name="Park H.-S."/>
            <person name="Perrone G."/>
            <person name="Piumi F."/>
            <person name="Punt P.J."/>
            <person name="Ram A.F."/>
            <person name="Ramon A."/>
            <person name="Rauscher S."/>
            <person name="Record E."/>
            <person name="Riano-Pachon D.M."/>
            <person name="Robert V."/>
            <person name="Roehrig J."/>
            <person name="Ruller R."/>
            <person name="Salamov A."/>
            <person name="Salih N.S."/>
            <person name="Samson R.A."/>
            <person name="Sandor E."/>
            <person name="Sanguinetti M."/>
            <person name="Schuetze T."/>
            <person name="Sepcic K."/>
            <person name="Shelest E."/>
            <person name="Sherlock G."/>
            <person name="Sophianopoulou V."/>
            <person name="Squina F.M."/>
            <person name="Sun H."/>
            <person name="Susca A."/>
            <person name="Todd R.B."/>
            <person name="Tsang A."/>
            <person name="Unkles S.E."/>
            <person name="van de Wiele N."/>
            <person name="van Rossen-Uffink D."/>
            <person name="Oliveira J.V."/>
            <person name="Vesth T.C."/>
            <person name="Visser J."/>
            <person name="Yu J.-H."/>
            <person name="Zhou M."/>
            <person name="Andersen M.R."/>
            <person name="Archer D.B."/>
            <person name="Baker S.E."/>
            <person name="Benoit I."/>
            <person name="Brakhage A.A."/>
            <person name="Braus G.H."/>
            <person name="Fischer R."/>
            <person name="Frisvad J.C."/>
            <person name="Goldman G.H."/>
            <person name="Houbraken J."/>
            <person name="Oakley B."/>
            <person name="Pocsi I."/>
            <person name="Scazzocchio C."/>
            <person name="Seiboth B."/>
            <person name="vanKuyk P.A."/>
            <person name="Wortman J."/>
            <person name="Dyer P.S."/>
            <person name="Grigoriev I.V."/>
        </authorList>
    </citation>
    <scope>NUCLEOTIDE SEQUENCE [LARGE SCALE GENOMIC DNA]</scope>
    <source>
        <strain evidence="12">CBS 506.65</strain>
    </source>
</reference>
<keyword evidence="12" id="KW-1185">Reference proteome</keyword>
<dbReference type="STRING" id="1073090.A0A1L9SF93"/>
<dbReference type="FunFam" id="2.60.120.260:FF:000065">
    <property type="entry name" value="Beta-galactosidase A"/>
    <property type="match status" value="1"/>
</dbReference>
<sequence>MRLSALLSFFLSLLVWRASTVSGTSDGNTTLVTWDEYSLSVRGERVFIFSGEFHYHRLPVPEMWLDVLQKLKANGYNAVSVYFLWNYHSASEGVFDFETGAHDIQRFFDYAKQAGVYIIARPGPYINGETTAGGFALWAANGKLGDARTSDETYHQAWLPWILEVAKILKANQITEGGPVILHQNENELQETVHSADNTLVLYMEQIIAAYAEAGIVVPSSSNEKGMRSMSWSTDYEDVGGAVNVYGLDSYPGGLSCTDVDTGFEVLHTYYEWFQNYSYTQPEYFPEFEGGWFEAWGGSFYDTCTSELSPQFADVFYKNNLGQRVTMQSLYMSFGGTNWGHFPAPVVYTSYDYSAPLRETRQIRDKLRQIKLIGLFTRVSADLRKTVMEGNGTTYTNSSSIWTWVIRNPDTQARFYVTQQADTSTFDSVKFDLNVTTSAGAVTLSDINLDGRQSKIIVTDYTISSSTTLLFSSAEVLTYANLDVDVIAFYLDVGQVGHFAFKDAANLTFTTYGSTSLTTAASSAHSTVYTYTQGTGVTAVKFSNGLVAYLLDRDSAWYFWAPPTTSDPNVKPDQHIFVQGPYLVRNASVEGSTVKLVGDNENTTTLEVFADSSIKTVEWNGNKVSVKKTAYGSLVGSAPGAEDVEVSLPTLDSWKAQDSIPEINPAYDDSLWPVCNHTTTLNPVAPLTLPVLYSPDYGYHAGIKVYRGRFDGPTTTAANITGANVTVQNGYAAGWSAWLNGEYVGGSLGGTADVSSTAVLPFNSSSLKATDNLLTLLLDYTGHDEDDVSPAGTQNPRGILGASLITENNGSITPPNFTSWRIRGNAGGEANIDPVRGPLNEGGLYAERMGWHLPGYPVPTTDSSTDSPLDGVAGAAGRFYLTNFTLDLPADLDVPLGLQLGSPADTAAVVHIYMNGYQFGHYLPHYGPQEVFPFPPGIINNRGLNTLGINLWSLTDAGAALDTVQLISYGKYRSGFDFNSDWSYLQPAWKNDREKYA</sequence>
<evidence type="ECO:0000259" key="10">
    <source>
        <dbReference type="SMART" id="SM01029"/>
    </source>
</evidence>
<dbReference type="InterPro" id="IPR018954">
    <property type="entry name" value="Betagal_dom2"/>
</dbReference>
<dbReference type="InterPro" id="IPR025300">
    <property type="entry name" value="BetaGal_jelly_roll_dom"/>
</dbReference>
<dbReference type="InterPro" id="IPR017853">
    <property type="entry name" value="GH"/>
</dbReference>
<keyword evidence="5" id="KW-0378">Hydrolase</keyword>
<dbReference type="AlphaFoldDB" id="A0A1L9SF93"/>
<evidence type="ECO:0000256" key="2">
    <source>
        <dbReference type="ARBA" id="ARBA00009809"/>
    </source>
</evidence>
<feature type="domain" description="Beta-galactosidase" evidence="10">
    <location>
        <begin position="382"/>
        <end position="559"/>
    </location>
</feature>
<organism evidence="11 12">
    <name type="scientific">Penicilliopsis zonata CBS 506.65</name>
    <dbReference type="NCBI Taxonomy" id="1073090"/>
    <lineage>
        <taxon>Eukaryota</taxon>
        <taxon>Fungi</taxon>
        <taxon>Dikarya</taxon>
        <taxon>Ascomycota</taxon>
        <taxon>Pezizomycotina</taxon>
        <taxon>Eurotiomycetes</taxon>
        <taxon>Eurotiomycetidae</taxon>
        <taxon>Eurotiales</taxon>
        <taxon>Aspergillaceae</taxon>
        <taxon>Penicilliopsis</taxon>
    </lineage>
</organism>
<evidence type="ECO:0000256" key="6">
    <source>
        <dbReference type="ARBA" id="ARBA00023180"/>
    </source>
</evidence>
<name>A0A1L9SF93_9EURO</name>
<dbReference type="InterPro" id="IPR037110">
    <property type="entry name" value="Betagal_dom2_sf"/>
</dbReference>
<dbReference type="PRINTS" id="PR00742">
    <property type="entry name" value="GLHYDRLASE35"/>
</dbReference>
<dbReference type="EC" id="3.2.1.23" evidence="3"/>
<dbReference type="SUPFAM" id="SSF51445">
    <property type="entry name" value="(Trans)glycosidases"/>
    <property type="match status" value="1"/>
</dbReference>
<dbReference type="InterPro" id="IPR036833">
    <property type="entry name" value="BetaGal_dom3_sf"/>
</dbReference>
<evidence type="ECO:0000313" key="11">
    <source>
        <dbReference type="EMBL" id="OJJ45757.1"/>
    </source>
</evidence>
<dbReference type="InterPro" id="IPR025972">
    <property type="entry name" value="BetaGal_dom3"/>
</dbReference>
<evidence type="ECO:0000313" key="12">
    <source>
        <dbReference type="Proteomes" id="UP000184188"/>
    </source>
</evidence>
<evidence type="ECO:0000256" key="5">
    <source>
        <dbReference type="ARBA" id="ARBA00022801"/>
    </source>
</evidence>
<keyword evidence="4 9" id="KW-0732">Signal</keyword>
<evidence type="ECO:0000256" key="9">
    <source>
        <dbReference type="SAM" id="SignalP"/>
    </source>
</evidence>
<keyword evidence="7" id="KW-0326">Glycosidase</keyword>
<dbReference type="FunFam" id="3.20.20.80:FF:000040">
    <property type="entry name" value="Beta-galactosidase A"/>
    <property type="match status" value="1"/>
</dbReference>
<evidence type="ECO:0000256" key="8">
    <source>
        <dbReference type="RuleBase" id="RU003679"/>
    </source>
</evidence>
<dbReference type="InterPro" id="IPR031330">
    <property type="entry name" value="Gly_Hdrlase_35_cat"/>
</dbReference>
<dbReference type="PANTHER" id="PTHR23421">
    <property type="entry name" value="BETA-GALACTOSIDASE RELATED"/>
    <property type="match status" value="1"/>
</dbReference>
<protein>
    <recommendedName>
        <fullName evidence="3">beta-galactosidase</fullName>
        <ecNumber evidence="3">3.2.1.23</ecNumber>
    </recommendedName>
</protein>
<dbReference type="Pfam" id="PF01301">
    <property type="entry name" value="Glyco_hydro_35"/>
    <property type="match status" value="1"/>
</dbReference>
<feature type="chain" id="PRO_5012792795" description="beta-galactosidase" evidence="9">
    <location>
        <begin position="24"/>
        <end position="997"/>
    </location>
</feature>
<evidence type="ECO:0000256" key="4">
    <source>
        <dbReference type="ARBA" id="ARBA00022729"/>
    </source>
</evidence>
<dbReference type="FunFam" id="2.60.390.10:FF:000001">
    <property type="entry name" value="Beta-galactosidase A"/>
    <property type="match status" value="1"/>
</dbReference>
<dbReference type="VEuPathDB" id="FungiDB:ASPZODRAFT_68401"/>
<dbReference type="SUPFAM" id="SSF117100">
    <property type="entry name" value="Beta-galactosidase LacA, domain 3"/>
    <property type="match status" value="1"/>
</dbReference>
<dbReference type="Gene3D" id="2.60.120.260">
    <property type="entry name" value="Galactose-binding domain-like"/>
    <property type="match status" value="2"/>
</dbReference>
<dbReference type="Gene3D" id="2.60.390.10">
    <property type="entry name" value="Beta-galactosidase, domain 3"/>
    <property type="match status" value="1"/>
</dbReference>
<gene>
    <name evidence="11" type="ORF">ASPZODRAFT_68401</name>
</gene>
<keyword evidence="6" id="KW-0325">Glycoprotein</keyword>
<dbReference type="SUPFAM" id="SSF51011">
    <property type="entry name" value="Glycosyl hydrolase domain"/>
    <property type="match status" value="1"/>
</dbReference>
<evidence type="ECO:0000256" key="7">
    <source>
        <dbReference type="ARBA" id="ARBA00023295"/>
    </source>
</evidence>
<accession>A0A1L9SF93</accession>
<dbReference type="GeneID" id="34615968"/>
<dbReference type="Pfam" id="PF10435">
    <property type="entry name" value="BetaGal_dom2"/>
    <property type="match status" value="1"/>
</dbReference>
<proteinExistence type="inferred from homology"/>
<dbReference type="EMBL" id="KV878344">
    <property type="protein sequence ID" value="OJJ45757.1"/>
    <property type="molecule type" value="Genomic_DNA"/>
</dbReference>
<evidence type="ECO:0000256" key="1">
    <source>
        <dbReference type="ARBA" id="ARBA00001412"/>
    </source>
</evidence>
<dbReference type="SMART" id="SM01029">
    <property type="entry name" value="BetaGal_dom2"/>
    <property type="match status" value="1"/>
</dbReference>
<dbReference type="InterPro" id="IPR008979">
    <property type="entry name" value="Galactose-bd-like_sf"/>
</dbReference>
<comment type="catalytic activity">
    <reaction evidence="1">
        <text>Hydrolysis of terminal non-reducing beta-D-galactose residues in beta-D-galactosides.</text>
        <dbReference type="EC" id="3.2.1.23"/>
    </reaction>
</comment>
<dbReference type="SUPFAM" id="SSF49785">
    <property type="entry name" value="Galactose-binding domain-like"/>
    <property type="match status" value="2"/>
</dbReference>
<dbReference type="Pfam" id="PF13363">
    <property type="entry name" value="BetaGal_dom3"/>
    <property type="match status" value="1"/>
</dbReference>
<dbReference type="RefSeq" id="XP_022580267.1">
    <property type="nucleotide sequence ID" value="XM_022729504.1"/>
</dbReference>
<dbReference type="Gene3D" id="3.20.20.80">
    <property type="entry name" value="Glycosidases"/>
    <property type="match status" value="1"/>
</dbReference>
<dbReference type="GO" id="GO:0005975">
    <property type="term" value="P:carbohydrate metabolic process"/>
    <property type="evidence" value="ECO:0007669"/>
    <property type="project" value="InterPro"/>
</dbReference>
<dbReference type="Pfam" id="PF13364">
    <property type="entry name" value="BetaGal_ABD2"/>
    <property type="match status" value="2"/>
</dbReference>